<keyword evidence="4 5" id="KW-0472">Membrane</keyword>
<reference evidence="7" key="3">
    <citation type="submission" date="2019-08" db="EMBL/GenBank/DDBJ databases">
        <authorList>
            <consortium name="Photinus pyralis genome working group"/>
            <person name="Fallon T.R."/>
            <person name="Sander Lower S.E."/>
            <person name="Weng J.-K."/>
        </authorList>
    </citation>
    <scope>NUCLEOTIDE SEQUENCE</scope>
    <source>
        <strain evidence="7">1611_PpyrPB1</strain>
        <tissue evidence="7">Whole body</tissue>
    </source>
</reference>
<evidence type="ECO:0000256" key="1">
    <source>
        <dbReference type="ARBA" id="ARBA00004141"/>
    </source>
</evidence>
<evidence type="ECO:0000256" key="3">
    <source>
        <dbReference type="ARBA" id="ARBA00022989"/>
    </source>
</evidence>
<dbReference type="GO" id="GO:0035869">
    <property type="term" value="C:ciliary transition zone"/>
    <property type="evidence" value="ECO:0007669"/>
    <property type="project" value="TreeGrafter"/>
</dbReference>
<organism evidence="6">
    <name type="scientific">Photinus pyralis</name>
    <name type="common">Common eastern firefly</name>
    <name type="synonym">Lampyris pyralis</name>
    <dbReference type="NCBI Taxonomy" id="7054"/>
    <lineage>
        <taxon>Eukaryota</taxon>
        <taxon>Metazoa</taxon>
        <taxon>Ecdysozoa</taxon>
        <taxon>Arthropoda</taxon>
        <taxon>Hexapoda</taxon>
        <taxon>Insecta</taxon>
        <taxon>Pterygota</taxon>
        <taxon>Neoptera</taxon>
        <taxon>Endopterygota</taxon>
        <taxon>Coleoptera</taxon>
        <taxon>Polyphaga</taxon>
        <taxon>Elateriformia</taxon>
        <taxon>Elateroidea</taxon>
        <taxon>Lampyridae</taxon>
        <taxon>Lampyrinae</taxon>
        <taxon>Photinus</taxon>
    </lineage>
</organism>
<evidence type="ECO:0000256" key="5">
    <source>
        <dbReference type="SAM" id="Phobius"/>
    </source>
</evidence>
<accession>A0A1Y1LMB6</accession>
<reference evidence="7 8" key="2">
    <citation type="journal article" date="2018" name="Elife">
        <title>Firefly genomes illuminate parallel origins of bioluminescence in beetles.</title>
        <authorList>
            <person name="Fallon T.R."/>
            <person name="Lower S.E."/>
            <person name="Chang C.H."/>
            <person name="Bessho-Uehara M."/>
            <person name="Martin G.J."/>
            <person name="Bewick A.J."/>
            <person name="Behringer M."/>
            <person name="Debat H.J."/>
            <person name="Wong I."/>
            <person name="Day J.C."/>
            <person name="Suvorov A."/>
            <person name="Silva C.J."/>
            <person name="Stanger-Hall K.F."/>
            <person name="Hall D.W."/>
            <person name="Schmitz R.J."/>
            <person name="Nelson D.R."/>
            <person name="Lewis S.M."/>
            <person name="Shigenobu S."/>
            <person name="Bybee S.M."/>
            <person name="Larracuente A.M."/>
            <person name="Oba Y."/>
            <person name="Weng J.K."/>
        </authorList>
    </citation>
    <scope>NUCLEOTIDE SEQUENCE [LARGE SCALE GENOMIC DNA]</scope>
    <source>
        <strain evidence="7">1611_PpyrPB1</strain>
        <tissue evidence="7">Whole body</tissue>
    </source>
</reference>
<dbReference type="AlphaFoldDB" id="A0A1Y1LMB6"/>
<feature type="transmembrane region" description="Helical" evidence="5">
    <location>
        <begin position="74"/>
        <end position="95"/>
    </location>
</feature>
<protein>
    <recommendedName>
        <fullName evidence="9">Transmembrane protein 216</fullName>
    </recommendedName>
</protein>
<reference evidence="6" key="1">
    <citation type="journal article" date="2016" name="Sci. Rep.">
        <title>Molecular characterization of firefly nuptial gifts: a multi-omics approach sheds light on postcopulatory sexual selection.</title>
        <authorList>
            <person name="Al-Wathiqui N."/>
            <person name="Fallon T.R."/>
            <person name="South A."/>
            <person name="Weng J.K."/>
            <person name="Lewis S.M."/>
        </authorList>
    </citation>
    <scope>NUCLEOTIDE SEQUENCE</scope>
</reference>
<dbReference type="PANTHER" id="PTHR13531:SF0">
    <property type="entry name" value="GEO07735P1-RELATED"/>
    <property type="match status" value="1"/>
</dbReference>
<dbReference type="EMBL" id="VVIM01000002">
    <property type="protein sequence ID" value="KAB0802459.1"/>
    <property type="molecule type" value="Genomic_DNA"/>
</dbReference>
<dbReference type="GO" id="GO:1905515">
    <property type="term" value="P:non-motile cilium assembly"/>
    <property type="evidence" value="ECO:0007669"/>
    <property type="project" value="TreeGrafter"/>
</dbReference>
<dbReference type="PANTHER" id="PTHR13531">
    <property type="entry name" value="GEO07735P1-RELATED-RELATED"/>
    <property type="match status" value="1"/>
</dbReference>
<dbReference type="Proteomes" id="UP000327044">
    <property type="component" value="Unassembled WGS sequence"/>
</dbReference>
<sequence length="133" mass="15024">MNASLTFEVLLYLNSYYFGLFAVCEIGMNVVKAINLSLPNFETDFGILLAVCILELFRVILARRGNLTEKAWPVILALSLTIPSAVGVVYFVFWQSVVLRLEYIICGIQFVFQMAEILFGILCLLPVCKNPEY</sequence>
<dbReference type="OrthoDB" id="262535at2759"/>
<evidence type="ECO:0000313" key="7">
    <source>
        <dbReference type="EMBL" id="KAB0802459.1"/>
    </source>
</evidence>
<comment type="subcellular location">
    <subcellularLocation>
        <location evidence="1">Membrane</location>
        <topology evidence="1">Multi-pass membrane protein</topology>
    </subcellularLocation>
</comment>
<evidence type="ECO:0000313" key="8">
    <source>
        <dbReference type="Proteomes" id="UP000327044"/>
    </source>
</evidence>
<proteinExistence type="predicted"/>
<keyword evidence="3 5" id="KW-1133">Transmembrane helix</keyword>
<keyword evidence="8" id="KW-1185">Reference proteome</keyword>
<evidence type="ECO:0000256" key="4">
    <source>
        <dbReference type="ARBA" id="ARBA00023136"/>
    </source>
</evidence>
<evidence type="ECO:0008006" key="9">
    <source>
        <dbReference type="Google" id="ProtNLM"/>
    </source>
</evidence>
<dbReference type="EMBL" id="GEZM01053692">
    <property type="protein sequence ID" value="JAV73978.1"/>
    <property type="molecule type" value="Transcribed_RNA"/>
</dbReference>
<dbReference type="FunCoup" id="A0A1Y1LMB6">
    <property type="interactions" value="398"/>
</dbReference>
<evidence type="ECO:0000256" key="2">
    <source>
        <dbReference type="ARBA" id="ARBA00022692"/>
    </source>
</evidence>
<dbReference type="Pfam" id="PF09799">
    <property type="entry name" value="Transmemb_17"/>
    <property type="match status" value="1"/>
</dbReference>
<dbReference type="InParanoid" id="A0A1Y1LMB6"/>
<feature type="transmembrane region" description="Helical" evidence="5">
    <location>
        <begin position="45"/>
        <end position="62"/>
    </location>
</feature>
<dbReference type="InterPro" id="IPR019184">
    <property type="entry name" value="Uncharacterised_TM-17"/>
</dbReference>
<evidence type="ECO:0000313" key="6">
    <source>
        <dbReference type="EMBL" id="JAV73978.1"/>
    </source>
</evidence>
<keyword evidence="2 5" id="KW-0812">Transmembrane</keyword>
<gene>
    <name evidence="7" type="ORF">PPYR_04645</name>
</gene>
<dbReference type="GO" id="GO:0016020">
    <property type="term" value="C:membrane"/>
    <property type="evidence" value="ECO:0007669"/>
    <property type="project" value="UniProtKB-SubCell"/>
</dbReference>
<name>A0A1Y1LMB6_PHOPY</name>
<feature type="transmembrane region" description="Helical" evidence="5">
    <location>
        <begin position="101"/>
        <end position="127"/>
    </location>
</feature>